<evidence type="ECO:0000256" key="1">
    <source>
        <dbReference type="SAM" id="MobiDB-lite"/>
    </source>
</evidence>
<reference evidence="2 3" key="1">
    <citation type="journal article" date="2020" name="Biotechnol. Biofuels">
        <title>New insights from the biogas microbiome by comprehensive genome-resolved metagenomics of nearly 1600 species originating from multiple anaerobic digesters.</title>
        <authorList>
            <person name="Campanaro S."/>
            <person name="Treu L."/>
            <person name="Rodriguez-R L.M."/>
            <person name="Kovalovszki A."/>
            <person name="Ziels R.M."/>
            <person name="Maus I."/>
            <person name="Zhu X."/>
            <person name="Kougias P.G."/>
            <person name="Basile A."/>
            <person name="Luo G."/>
            <person name="Schluter A."/>
            <person name="Konstantinidis K.T."/>
            <person name="Angelidaki I."/>
        </authorList>
    </citation>
    <scope>NUCLEOTIDE SEQUENCE [LARGE SCALE GENOMIC DNA]</scope>
    <source>
        <strain evidence="2">AS27yjCOA_65</strain>
    </source>
</reference>
<organism evidence="2 3">
    <name type="scientific">SAR324 cluster bacterium</name>
    <dbReference type="NCBI Taxonomy" id="2024889"/>
    <lineage>
        <taxon>Bacteria</taxon>
        <taxon>Deltaproteobacteria</taxon>
        <taxon>SAR324 cluster</taxon>
    </lineage>
</organism>
<name>A0A7X9FPV9_9DELT</name>
<evidence type="ECO:0000313" key="3">
    <source>
        <dbReference type="Proteomes" id="UP000524246"/>
    </source>
</evidence>
<sequence length="329" mass="36881">MEPKFKIGILILLILKMLPTEILACSCNWEGSFLKLAPQSPIIIRGIVKKHTTKSFGGNSAASVEILEVFKGELKEKTIRIDGDNGMLCRVAIERFHPGSEYIFAINGPGSKPAYDNGFSISSCGQYWLKVENNKVIGSIAKNSVNSEIEEMSLEEFRFLLNNTLNEKRDIITLYGELKSGEEYMREFARQLVFILEAQPLGWLIKVKQANQEEDLSRLSPPLHFGPNPREIEGWHLRNSDNTGPNEAGEKNQNTPGVEREFIFSPEVGKSIDGPDANEAPSPADIEKISRFGRGYFTILDYRLSNTEAGKQAGFDWIKFRVNLLVPPS</sequence>
<dbReference type="AlphaFoldDB" id="A0A7X9FPV9"/>
<dbReference type="EMBL" id="JAAZON010000124">
    <property type="protein sequence ID" value="NMC62153.1"/>
    <property type="molecule type" value="Genomic_DNA"/>
</dbReference>
<proteinExistence type="predicted"/>
<dbReference type="Proteomes" id="UP000524246">
    <property type="component" value="Unassembled WGS sequence"/>
</dbReference>
<accession>A0A7X9FPV9</accession>
<feature type="region of interest" description="Disordered" evidence="1">
    <location>
        <begin position="230"/>
        <end position="258"/>
    </location>
</feature>
<protein>
    <submittedName>
        <fullName evidence="2">Uncharacterized protein</fullName>
    </submittedName>
</protein>
<feature type="compositionally biased region" description="Polar residues" evidence="1">
    <location>
        <begin position="240"/>
        <end position="256"/>
    </location>
</feature>
<comment type="caution">
    <text evidence="2">The sequence shown here is derived from an EMBL/GenBank/DDBJ whole genome shotgun (WGS) entry which is preliminary data.</text>
</comment>
<evidence type="ECO:0000313" key="2">
    <source>
        <dbReference type="EMBL" id="NMC62153.1"/>
    </source>
</evidence>
<feature type="compositionally biased region" description="Basic and acidic residues" evidence="1">
    <location>
        <begin position="230"/>
        <end position="239"/>
    </location>
</feature>
<gene>
    <name evidence="2" type="ORF">GYA55_03200</name>
</gene>